<dbReference type="InterPro" id="IPR029058">
    <property type="entry name" value="AB_hydrolase_fold"/>
</dbReference>
<dbReference type="InterPro" id="IPR050565">
    <property type="entry name" value="LYPA1-2/EST-like"/>
</dbReference>
<evidence type="ECO:0000313" key="4">
    <source>
        <dbReference type="EMBL" id="MBJ7538932.1"/>
    </source>
</evidence>
<gene>
    <name evidence="4" type="ORF">I8J31_14695</name>
</gene>
<dbReference type="PANTHER" id="PTHR10655:SF17">
    <property type="entry name" value="LYSOPHOSPHOLIPASE-LIKE PROTEIN 1"/>
    <property type="match status" value="1"/>
</dbReference>
<evidence type="ECO:0000313" key="5">
    <source>
        <dbReference type="Proteomes" id="UP000628710"/>
    </source>
</evidence>
<dbReference type="SUPFAM" id="SSF53474">
    <property type="entry name" value="alpha/beta-Hydrolases"/>
    <property type="match status" value="1"/>
</dbReference>
<dbReference type="InterPro" id="IPR003140">
    <property type="entry name" value="PLipase/COase/thioEstase"/>
</dbReference>
<reference evidence="4" key="1">
    <citation type="submission" date="2020-12" db="EMBL/GenBank/DDBJ databases">
        <title>Marinomonas arctica sp. nov., a psychrotolerant bacterium isolated from the Arctic.</title>
        <authorList>
            <person name="Zhang Y."/>
        </authorList>
    </citation>
    <scope>NUCLEOTIDE SEQUENCE</scope>
    <source>
        <strain evidence="4">C1424</strain>
    </source>
</reference>
<name>A0A934JXU5_9GAMM</name>
<comment type="similarity">
    <text evidence="1">Belongs to the AB hydrolase superfamily. AB hydrolase 2 family.</text>
</comment>
<dbReference type="AlphaFoldDB" id="A0A934JXU5"/>
<evidence type="ECO:0000256" key="1">
    <source>
        <dbReference type="ARBA" id="ARBA00006499"/>
    </source>
</evidence>
<dbReference type="Pfam" id="PF02230">
    <property type="entry name" value="Abhydrolase_2"/>
    <property type="match status" value="1"/>
</dbReference>
<sequence>MTNLLPSVLVETSEQPDAAVIWLHGLGSDGHDFESLVPALTLKPELQVRFVFPHAPVRPVTINGGMEMRAWYDIYEMSIDRKVDMVNIDESCEQVEALIVDQINQGIAPERIVLAGFSQGGVIAYQLALRTKYALAGVLALSTYLVNKHTLPSAADCVNGKAPILIHHGSQDPVVVPSLATQAREALLAQGFQVEYQSYDMPHSVCPDQVVDISNWLNARFA</sequence>
<dbReference type="Proteomes" id="UP000628710">
    <property type="component" value="Unassembled WGS sequence"/>
</dbReference>
<protein>
    <submittedName>
        <fullName evidence="4">Dienelactone hydrolase family protein</fullName>
    </submittedName>
</protein>
<evidence type="ECO:0000259" key="3">
    <source>
        <dbReference type="Pfam" id="PF02230"/>
    </source>
</evidence>
<dbReference type="EMBL" id="JAEMNX010000019">
    <property type="protein sequence ID" value="MBJ7538932.1"/>
    <property type="molecule type" value="Genomic_DNA"/>
</dbReference>
<dbReference type="GO" id="GO:0016787">
    <property type="term" value="F:hydrolase activity"/>
    <property type="evidence" value="ECO:0007669"/>
    <property type="project" value="UniProtKB-KW"/>
</dbReference>
<keyword evidence="2 4" id="KW-0378">Hydrolase</keyword>
<evidence type="ECO:0000256" key="2">
    <source>
        <dbReference type="ARBA" id="ARBA00022801"/>
    </source>
</evidence>
<feature type="domain" description="Phospholipase/carboxylesterase/thioesterase" evidence="3">
    <location>
        <begin position="9"/>
        <end position="219"/>
    </location>
</feature>
<dbReference type="Gene3D" id="3.40.50.1820">
    <property type="entry name" value="alpha/beta hydrolase"/>
    <property type="match status" value="1"/>
</dbReference>
<keyword evidence="5" id="KW-1185">Reference proteome</keyword>
<dbReference type="RefSeq" id="WP_199469339.1">
    <property type="nucleotide sequence ID" value="NZ_JAEMNX010000019.1"/>
</dbReference>
<proteinExistence type="inferred from homology"/>
<organism evidence="4 5">
    <name type="scientific">Marinomonas transparens</name>
    <dbReference type="NCBI Taxonomy" id="2795388"/>
    <lineage>
        <taxon>Bacteria</taxon>
        <taxon>Pseudomonadati</taxon>
        <taxon>Pseudomonadota</taxon>
        <taxon>Gammaproteobacteria</taxon>
        <taxon>Oceanospirillales</taxon>
        <taxon>Oceanospirillaceae</taxon>
        <taxon>Marinomonas</taxon>
    </lineage>
</organism>
<dbReference type="PANTHER" id="PTHR10655">
    <property type="entry name" value="LYSOPHOSPHOLIPASE-RELATED"/>
    <property type="match status" value="1"/>
</dbReference>
<accession>A0A934JXU5</accession>
<comment type="caution">
    <text evidence="4">The sequence shown here is derived from an EMBL/GenBank/DDBJ whole genome shotgun (WGS) entry which is preliminary data.</text>
</comment>